<organism evidence="1 2">
    <name type="scientific">Paenibacillus polymyxa (strain SC2)</name>
    <name type="common">Bacillus polymyxa</name>
    <dbReference type="NCBI Taxonomy" id="886882"/>
    <lineage>
        <taxon>Bacteria</taxon>
        <taxon>Bacillati</taxon>
        <taxon>Bacillota</taxon>
        <taxon>Bacilli</taxon>
        <taxon>Bacillales</taxon>
        <taxon>Paenibacillaceae</taxon>
        <taxon>Paenibacillus</taxon>
    </lineage>
</organism>
<evidence type="ECO:0000313" key="2">
    <source>
        <dbReference type="Proteomes" id="UP000006868"/>
    </source>
</evidence>
<proteinExistence type="predicted"/>
<evidence type="ECO:0000313" key="1">
    <source>
        <dbReference type="EMBL" id="ADO57400.1"/>
    </source>
</evidence>
<dbReference type="AlphaFoldDB" id="E3E9C7"/>
<accession>E3E9C7</accession>
<dbReference type="Proteomes" id="UP000006868">
    <property type="component" value="Chromosome"/>
</dbReference>
<dbReference type="HOGENOM" id="CLU_2827135_0_0_9"/>
<reference evidence="1 2" key="1">
    <citation type="journal article" date="2011" name="J. Bacteriol.">
        <title>Complete genome sequence of Paenibacillus polymyxa SC2, a strain of plant growth-promoting Rhizobacterium with broad-spectrum antimicrobial activity.</title>
        <authorList>
            <person name="Ma M."/>
            <person name="Wang C."/>
            <person name="Ding Y."/>
            <person name="Li L."/>
            <person name="Shen D."/>
            <person name="Jiang X."/>
            <person name="Guan D."/>
            <person name="Cao F."/>
            <person name="Chen H."/>
            <person name="Feng R."/>
            <person name="Wang X."/>
            <person name="Ge Y."/>
            <person name="Yao L."/>
            <person name="Bing X."/>
            <person name="Yang X."/>
            <person name="Li J."/>
            <person name="Du B."/>
        </authorList>
    </citation>
    <scope>NUCLEOTIDE SEQUENCE [LARGE SCALE GENOMIC DNA]</scope>
    <source>
        <strain evidence="1 2">SC2</strain>
    </source>
</reference>
<dbReference type="PATRIC" id="fig|886882.15.peg.3442"/>
<protein>
    <submittedName>
        <fullName evidence="1">Uncharacterized protein</fullName>
    </submittedName>
</protein>
<dbReference type="EMBL" id="CP002213">
    <property type="protein sequence ID" value="ADO57400.1"/>
    <property type="molecule type" value="Genomic_DNA"/>
</dbReference>
<sequence>MPEDSGHGKVFGVSITPNDIFLEEDGTVQIRNKELSNKIRQLQTKTVENLMSTSTRGDTNIFSICF</sequence>
<name>E3E9C7_PAEPS</name>
<gene>
    <name evidence="1" type="ORF">PPSC2_16115</name>
</gene>
<dbReference type="KEGG" id="ppm:PPSC2_16115"/>
<dbReference type="RefSeq" id="WP_013371986.1">
    <property type="nucleotide sequence ID" value="NC_014622.2"/>
</dbReference>